<dbReference type="STRING" id="1423777.FD46_GL000315"/>
<dbReference type="EMBL" id="AZEH01000019">
    <property type="protein sequence ID" value="KRL05983.1"/>
    <property type="molecule type" value="Genomic_DNA"/>
</dbReference>
<dbReference type="Gene3D" id="3.10.20.320">
    <property type="entry name" value="Putative peptidoglycan bound protein (lpxtg motif)"/>
    <property type="match status" value="2"/>
</dbReference>
<evidence type="ECO:0000259" key="2">
    <source>
        <dbReference type="Pfam" id="PF06458"/>
    </source>
</evidence>
<dbReference type="AlphaFoldDB" id="A0A0R1MD15"/>
<evidence type="ECO:0000256" key="1">
    <source>
        <dbReference type="ARBA" id="ARBA00022737"/>
    </source>
</evidence>
<organism evidence="3 4">
    <name type="scientific">Liquorilactobacillus oeni DSM 19972</name>
    <dbReference type="NCBI Taxonomy" id="1423777"/>
    <lineage>
        <taxon>Bacteria</taxon>
        <taxon>Bacillati</taxon>
        <taxon>Bacillota</taxon>
        <taxon>Bacilli</taxon>
        <taxon>Lactobacillales</taxon>
        <taxon>Lactobacillaceae</taxon>
        <taxon>Liquorilactobacillus</taxon>
    </lineage>
</organism>
<name>A0A0R1MD15_9LACO</name>
<proteinExistence type="predicted"/>
<evidence type="ECO:0000313" key="4">
    <source>
        <dbReference type="Proteomes" id="UP000051686"/>
    </source>
</evidence>
<sequence>MVLILSFSHFLKKLLLRSIPSKHKKAHNRQLHAALKKKVTSLPSKRNKETLPQALQPINKEQQNALLLIVHHDTKGHDLTAPEIVSGKIGEKINFRFKAFDNYNLIKIKGFTRSFTTHYALLTLVYLKKNAGSIWIISRDFDQRTLLCKPKVITGKIGDTFQVYSPSFQNYHLVSVKGQVKGEFSAFSSQTVLYYRKNTWLSVKNSRVLLKILRSPNCFDLPDGNLLKVVLPAGTVWRTFTVVRAPHNKIWYCLGGALWVAFDEQKMAFVNQDSYFLNFESAAKKRYSFKKTNTKAVIAFVPGKQAAIFEQPFGKTVTFLKDGKKVSVTKKTVFENLTWYYLNDYGWIQESYISLKEG</sequence>
<reference evidence="3 4" key="1">
    <citation type="journal article" date="2015" name="Genome Announc.">
        <title>Expanding the biotechnology potential of lactobacilli through comparative genomics of 213 strains and associated genera.</title>
        <authorList>
            <person name="Sun Z."/>
            <person name="Harris H.M."/>
            <person name="McCann A."/>
            <person name="Guo C."/>
            <person name="Argimon S."/>
            <person name="Zhang W."/>
            <person name="Yang X."/>
            <person name="Jeffery I.B."/>
            <person name="Cooney J.C."/>
            <person name="Kagawa T.F."/>
            <person name="Liu W."/>
            <person name="Song Y."/>
            <person name="Salvetti E."/>
            <person name="Wrobel A."/>
            <person name="Rasinkangas P."/>
            <person name="Parkhill J."/>
            <person name="Rea M.C."/>
            <person name="O'Sullivan O."/>
            <person name="Ritari J."/>
            <person name="Douillard F.P."/>
            <person name="Paul Ross R."/>
            <person name="Yang R."/>
            <person name="Briner A.E."/>
            <person name="Felis G.E."/>
            <person name="de Vos W.M."/>
            <person name="Barrangou R."/>
            <person name="Klaenhammer T.R."/>
            <person name="Caufield P.W."/>
            <person name="Cui Y."/>
            <person name="Zhang H."/>
            <person name="O'Toole P.W."/>
        </authorList>
    </citation>
    <scope>NUCLEOTIDE SEQUENCE [LARGE SCALE GENOMIC DNA]</scope>
    <source>
        <strain evidence="3 4">DSM 19972</strain>
    </source>
</reference>
<dbReference type="Proteomes" id="UP000051686">
    <property type="component" value="Unassembled WGS sequence"/>
</dbReference>
<evidence type="ECO:0000313" key="3">
    <source>
        <dbReference type="EMBL" id="KRL05983.1"/>
    </source>
</evidence>
<keyword evidence="4" id="KW-1185">Reference proteome</keyword>
<feature type="domain" description="MucBP" evidence="2">
    <location>
        <begin position="146"/>
        <end position="195"/>
    </location>
</feature>
<dbReference type="PATRIC" id="fig|1423777.3.peg.334"/>
<keyword evidence="1" id="KW-0677">Repeat</keyword>
<dbReference type="InterPro" id="IPR009459">
    <property type="entry name" value="MucBP_dom"/>
</dbReference>
<comment type="caution">
    <text evidence="3">The sequence shown here is derived from an EMBL/GenBank/DDBJ whole genome shotgun (WGS) entry which is preliminary data.</text>
</comment>
<accession>A0A0R1MD15</accession>
<dbReference type="Pfam" id="PF06458">
    <property type="entry name" value="MucBP"/>
    <property type="match status" value="2"/>
</dbReference>
<feature type="domain" description="MucBP" evidence="2">
    <location>
        <begin position="71"/>
        <end position="126"/>
    </location>
</feature>
<protein>
    <recommendedName>
        <fullName evidence="2">MucBP domain-containing protein</fullName>
    </recommendedName>
</protein>
<gene>
    <name evidence="3" type="ORF">FD46_GL000315</name>
</gene>